<keyword evidence="3" id="KW-1185">Reference proteome</keyword>
<sequence length="113" mass="12624">MVPSASRVGSPEWKPPEQRELLKAAETRTTRQMWQRWSSTKPTDEPAASAPVSMLNRRSSCCRSCSALLSSRCSLRSSACSSLSSRASSRERRRSSADCCHFRKLAKALSRLF</sequence>
<dbReference type="EMBL" id="SRLO01000008">
    <property type="protein sequence ID" value="TNN87823.1"/>
    <property type="molecule type" value="Genomic_DNA"/>
</dbReference>
<protein>
    <submittedName>
        <fullName evidence="2">Uncharacterized protein</fullName>
    </submittedName>
</protein>
<proteinExistence type="predicted"/>
<name>A0A4Z2JDJ3_9TELE</name>
<organism evidence="2 3">
    <name type="scientific">Liparis tanakae</name>
    <name type="common">Tanaka's snailfish</name>
    <dbReference type="NCBI Taxonomy" id="230148"/>
    <lineage>
        <taxon>Eukaryota</taxon>
        <taxon>Metazoa</taxon>
        <taxon>Chordata</taxon>
        <taxon>Craniata</taxon>
        <taxon>Vertebrata</taxon>
        <taxon>Euteleostomi</taxon>
        <taxon>Actinopterygii</taxon>
        <taxon>Neopterygii</taxon>
        <taxon>Teleostei</taxon>
        <taxon>Neoteleostei</taxon>
        <taxon>Acanthomorphata</taxon>
        <taxon>Eupercaria</taxon>
        <taxon>Perciformes</taxon>
        <taxon>Cottioidei</taxon>
        <taxon>Cottales</taxon>
        <taxon>Liparidae</taxon>
        <taxon>Liparis</taxon>
    </lineage>
</organism>
<gene>
    <name evidence="2" type="ORF">EYF80_001787</name>
</gene>
<reference evidence="2 3" key="1">
    <citation type="submission" date="2019-03" db="EMBL/GenBank/DDBJ databases">
        <title>First draft genome of Liparis tanakae, snailfish: a comprehensive survey of snailfish specific genes.</title>
        <authorList>
            <person name="Kim W."/>
            <person name="Song I."/>
            <person name="Jeong J.-H."/>
            <person name="Kim D."/>
            <person name="Kim S."/>
            <person name="Ryu S."/>
            <person name="Song J.Y."/>
            <person name="Lee S.K."/>
        </authorList>
    </citation>
    <scope>NUCLEOTIDE SEQUENCE [LARGE SCALE GENOMIC DNA]</scope>
    <source>
        <tissue evidence="2">Muscle</tissue>
    </source>
</reference>
<comment type="caution">
    <text evidence="2">The sequence shown here is derived from an EMBL/GenBank/DDBJ whole genome shotgun (WGS) entry which is preliminary data.</text>
</comment>
<feature type="compositionally biased region" description="Polar residues" evidence="1">
    <location>
        <begin position="30"/>
        <end position="41"/>
    </location>
</feature>
<feature type="region of interest" description="Disordered" evidence="1">
    <location>
        <begin position="29"/>
        <end position="52"/>
    </location>
</feature>
<evidence type="ECO:0000313" key="2">
    <source>
        <dbReference type="EMBL" id="TNN87823.1"/>
    </source>
</evidence>
<accession>A0A4Z2JDJ3</accession>
<evidence type="ECO:0000313" key="3">
    <source>
        <dbReference type="Proteomes" id="UP000314294"/>
    </source>
</evidence>
<dbReference type="Proteomes" id="UP000314294">
    <property type="component" value="Unassembled WGS sequence"/>
</dbReference>
<evidence type="ECO:0000256" key="1">
    <source>
        <dbReference type="SAM" id="MobiDB-lite"/>
    </source>
</evidence>
<dbReference type="AlphaFoldDB" id="A0A4Z2JDJ3"/>